<dbReference type="Gene3D" id="1.10.260.40">
    <property type="entry name" value="lambda repressor-like DNA-binding domains"/>
    <property type="match status" value="1"/>
</dbReference>
<dbReference type="CDD" id="cd00093">
    <property type="entry name" value="HTH_XRE"/>
    <property type="match status" value="1"/>
</dbReference>
<dbReference type="Proteomes" id="UP001297581">
    <property type="component" value="Unassembled WGS sequence"/>
</dbReference>
<dbReference type="SUPFAM" id="SSF47413">
    <property type="entry name" value="lambda repressor-like DNA-binding domains"/>
    <property type="match status" value="1"/>
</dbReference>
<dbReference type="PANTHER" id="PTHR46797:SF1">
    <property type="entry name" value="METHYLPHOSPHONATE SYNTHASE"/>
    <property type="match status" value="1"/>
</dbReference>
<feature type="domain" description="HTH cro/C1-type" evidence="3">
    <location>
        <begin position="7"/>
        <end position="61"/>
    </location>
</feature>
<sequence>MSLGLKIKDFRQTAGMSQPQLAEAIGIEQSYLSKLENDKSLPSADVLSRLLSAMGIDLETLLSDPLLGTDKQRLAQLPEVADNLKQQRGRRLNERKGILLASSLLVAISSALFYAGESKLLFSEDMHIYSSRGIELAGEPNGIFDEDVFLAMVRATDAKDYRKEMDVTRAQMMSRESLETRMLATFQGKRFTEAVGGGKRTFGFDGIKKISRPVNAWLRMVGVFGFCLGLLGFFIEWRLGRMAKG</sequence>
<evidence type="ECO:0000256" key="2">
    <source>
        <dbReference type="SAM" id="Phobius"/>
    </source>
</evidence>
<protein>
    <submittedName>
        <fullName evidence="4">Helix-turn-helix domain-containing protein</fullName>
    </submittedName>
</protein>
<evidence type="ECO:0000259" key="3">
    <source>
        <dbReference type="PROSITE" id="PS50943"/>
    </source>
</evidence>
<evidence type="ECO:0000313" key="5">
    <source>
        <dbReference type="Proteomes" id="UP001297581"/>
    </source>
</evidence>
<feature type="transmembrane region" description="Helical" evidence="2">
    <location>
        <begin position="216"/>
        <end position="235"/>
    </location>
</feature>
<feature type="transmembrane region" description="Helical" evidence="2">
    <location>
        <begin position="97"/>
        <end position="116"/>
    </location>
</feature>
<dbReference type="Pfam" id="PF01381">
    <property type="entry name" value="HTH_3"/>
    <property type="match status" value="1"/>
</dbReference>
<accession>A0AAJ1EYQ0</accession>
<evidence type="ECO:0000256" key="1">
    <source>
        <dbReference type="ARBA" id="ARBA00023125"/>
    </source>
</evidence>
<dbReference type="PROSITE" id="PS50943">
    <property type="entry name" value="HTH_CROC1"/>
    <property type="match status" value="1"/>
</dbReference>
<dbReference type="GO" id="GO:0003677">
    <property type="term" value="F:DNA binding"/>
    <property type="evidence" value="ECO:0007669"/>
    <property type="project" value="UniProtKB-KW"/>
</dbReference>
<name>A0AAJ1EYQ0_9GAMM</name>
<dbReference type="InterPro" id="IPR050807">
    <property type="entry name" value="TransReg_Diox_bact_type"/>
</dbReference>
<keyword evidence="2" id="KW-0472">Membrane</keyword>
<comment type="caution">
    <text evidence="4">The sequence shown here is derived from an EMBL/GenBank/DDBJ whole genome shotgun (WGS) entry which is preliminary data.</text>
</comment>
<evidence type="ECO:0000313" key="4">
    <source>
        <dbReference type="EMBL" id="MCH4293181.1"/>
    </source>
</evidence>
<dbReference type="RefSeq" id="WP_240589781.1">
    <property type="nucleotide sequence ID" value="NZ_JAKUDL010000001.1"/>
</dbReference>
<proteinExistence type="predicted"/>
<organism evidence="4 5">
    <name type="scientific">Shewanella zhuhaiensis</name>
    <dbReference type="NCBI Taxonomy" id="2919576"/>
    <lineage>
        <taxon>Bacteria</taxon>
        <taxon>Pseudomonadati</taxon>
        <taxon>Pseudomonadota</taxon>
        <taxon>Gammaproteobacteria</taxon>
        <taxon>Alteromonadales</taxon>
        <taxon>Shewanellaceae</taxon>
        <taxon>Shewanella</taxon>
    </lineage>
</organism>
<dbReference type="InterPro" id="IPR010982">
    <property type="entry name" value="Lambda_DNA-bd_dom_sf"/>
</dbReference>
<keyword evidence="5" id="KW-1185">Reference proteome</keyword>
<dbReference type="EMBL" id="JAKUDL010000001">
    <property type="protein sequence ID" value="MCH4293181.1"/>
    <property type="molecule type" value="Genomic_DNA"/>
</dbReference>
<reference evidence="4 5" key="1">
    <citation type="submission" date="2022-02" db="EMBL/GenBank/DDBJ databases">
        <title>The genome sequence of Shewanella sp. 3B26.</title>
        <authorList>
            <person name="Du J."/>
        </authorList>
    </citation>
    <scope>NUCLEOTIDE SEQUENCE [LARGE SCALE GENOMIC DNA]</scope>
    <source>
        <strain evidence="4 5">3B26</strain>
    </source>
</reference>
<dbReference type="SMART" id="SM00530">
    <property type="entry name" value="HTH_XRE"/>
    <property type="match status" value="1"/>
</dbReference>
<dbReference type="GO" id="GO:0005829">
    <property type="term" value="C:cytosol"/>
    <property type="evidence" value="ECO:0007669"/>
    <property type="project" value="TreeGrafter"/>
</dbReference>
<dbReference type="PANTHER" id="PTHR46797">
    <property type="entry name" value="HTH-TYPE TRANSCRIPTIONAL REGULATOR"/>
    <property type="match status" value="1"/>
</dbReference>
<gene>
    <name evidence="4" type="ORF">MJ923_02535</name>
</gene>
<keyword evidence="2" id="KW-0812">Transmembrane</keyword>
<dbReference type="GO" id="GO:0003700">
    <property type="term" value="F:DNA-binding transcription factor activity"/>
    <property type="evidence" value="ECO:0007669"/>
    <property type="project" value="TreeGrafter"/>
</dbReference>
<keyword evidence="2" id="KW-1133">Transmembrane helix</keyword>
<keyword evidence="1" id="KW-0238">DNA-binding</keyword>
<dbReference type="InterPro" id="IPR001387">
    <property type="entry name" value="Cro/C1-type_HTH"/>
</dbReference>
<dbReference type="AlphaFoldDB" id="A0AAJ1EYQ0"/>